<dbReference type="InterPro" id="IPR045121">
    <property type="entry name" value="CoAse"/>
</dbReference>
<reference evidence="1" key="1">
    <citation type="submission" date="2019-08" db="EMBL/GenBank/DDBJ databases">
        <authorList>
            <person name="Kucharzyk K."/>
            <person name="Murdoch R.W."/>
            <person name="Higgins S."/>
            <person name="Loffler F."/>
        </authorList>
    </citation>
    <scope>NUCLEOTIDE SEQUENCE</scope>
</reference>
<organism evidence="1">
    <name type="scientific">bioreactor metagenome</name>
    <dbReference type="NCBI Taxonomy" id="1076179"/>
    <lineage>
        <taxon>unclassified sequences</taxon>
        <taxon>metagenomes</taxon>
        <taxon>ecological metagenomes</taxon>
    </lineage>
</organism>
<dbReference type="GO" id="GO:0010945">
    <property type="term" value="F:coenzyme A diphosphatase activity"/>
    <property type="evidence" value="ECO:0007669"/>
    <property type="project" value="InterPro"/>
</dbReference>
<sequence>MEEEIGVNAGLIEILGQLSDLYIPPSNFLVRTFVGYAKEKPYYIIDSREVQEVLEFDFDKFRSDSIVKVMDFRAYNVDRIIKAPCYEIDGTIIWGATAMILTELIDLIKE</sequence>
<dbReference type="EMBL" id="VSSQ01118403">
    <property type="protein sequence ID" value="MPN52364.1"/>
    <property type="molecule type" value="Genomic_DNA"/>
</dbReference>
<evidence type="ECO:0000313" key="1">
    <source>
        <dbReference type="EMBL" id="MPN52364.1"/>
    </source>
</evidence>
<proteinExistence type="predicted"/>
<evidence type="ECO:0008006" key="2">
    <source>
        <dbReference type="Google" id="ProtNLM"/>
    </source>
</evidence>
<dbReference type="Gene3D" id="3.90.79.10">
    <property type="entry name" value="Nucleoside Triphosphate Pyrophosphohydrolase"/>
    <property type="match status" value="1"/>
</dbReference>
<dbReference type="AlphaFoldDB" id="A0A645IVD0"/>
<dbReference type="CDD" id="cd03426">
    <property type="entry name" value="NUDIX_CoAse_Nudt7"/>
    <property type="match status" value="1"/>
</dbReference>
<dbReference type="SUPFAM" id="SSF55811">
    <property type="entry name" value="Nudix"/>
    <property type="match status" value="1"/>
</dbReference>
<dbReference type="InterPro" id="IPR015797">
    <property type="entry name" value="NUDIX_hydrolase-like_dom_sf"/>
</dbReference>
<name>A0A645IVD0_9ZZZZ</name>
<comment type="caution">
    <text evidence="1">The sequence shown here is derived from an EMBL/GenBank/DDBJ whole genome shotgun (WGS) entry which is preliminary data.</text>
</comment>
<accession>A0A645IVD0</accession>
<gene>
    <name evidence="1" type="ORF">SDC9_200025</name>
</gene>
<protein>
    <recommendedName>
        <fullName evidence="2">Nudix hydrolase NudL</fullName>
    </recommendedName>
</protein>